<feature type="transmembrane region" description="Helical" evidence="6">
    <location>
        <begin position="388"/>
        <end position="405"/>
    </location>
</feature>
<dbReference type="EMBL" id="JAOYOD010000001">
    <property type="protein sequence ID" value="MCV9385216.1"/>
    <property type="molecule type" value="Genomic_DNA"/>
</dbReference>
<dbReference type="PANTHER" id="PTHR33406">
    <property type="entry name" value="MEMBRANE PROTEIN MJ1562-RELATED"/>
    <property type="match status" value="1"/>
</dbReference>
<feature type="transmembrane region" description="Helical" evidence="6">
    <location>
        <begin position="616"/>
        <end position="636"/>
    </location>
</feature>
<dbReference type="InterPro" id="IPR050545">
    <property type="entry name" value="Mycobact_MmpL"/>
</dbReference>
<dbReference type="InterPro" id="IPR000731">
    <property type="entry name" value="SSD"/>
</dbReference>
<feature type="transmembrane region" description="Helical" evidence="6">
    <location>
        <begin position="718"/>
        <end position="743"/>
    </location>
</feature>
<evidence type="ECO:0000256" key="5">
    <source>
        <dbReference type="ARBA" id="ARBA00023136"/>
    </source>
</evidence>
<proteinExistence type="predicted"/>
<feature type="transmembrane region" description="Helical" evidence="6">
    <location>
        <begin position="642"/>
        <end position="663"/>
    </location>
</feature>
<evidence type="ECO:0000256" key="2">
    <source>
        <dbReference type="ARBA" id="ARBA00022475"/>
    </source>
</evidence>
<evidence type="ECO:0000256" key="1">
    <source>
        <dbReference type="ARBA" id="ARBA00004651"/>
    </source>
</evidence>
<evidence type="ECO:0000259" key="7">
    <source>
        <dbReference type="PROSITE" id="PS50156"/>
    </source>
</evidence>
<dbReference type="PROSITE" id="PS50156">
    <property type="entry name" value="SSD"/>
    <property type="match status" value="1"/>
</dbReference>
<comment type="caution">
    <text evidence="8">The sequence shown here is derived from an EMBL/GenBank/DDBJ whole genome shotgun (WGS) entry which is preliminary data.</text>
</comment>
<keyword evidence="2" id="KW-1003">Cell membrane</keyword>
<evidence type="ECO:0000256" key="6">
    <source>
        <dbReference type="SAM" id="Phobius"/>
    </source>
</evidence>
<gene>
    <name evidence="8" type="ORF">N7U62_01000</name>
</gene>
<dbReference type="SUPFAM" id="SSF82866">
    <property type="entry name" value="Multidrug efflux transporter AcrB transmembrane domain"/>
    <property type="match status" value="2"/>
</dbReference>
<dbReference type="RefSeq" id="WP_264136009.1">
    <property type="nucleotide sequence ID" value="NZ_JAOYOD010000001.1"/>
</dbReference>
<feature type="transmembrane region" description="Helical" evidence="6">
    <location>
        <begin position="684"/>
        <end position="712"/>
    </location>
</feature>
<feature type="transmembrane region" description="Helical" evidence="6">
    <location>
        <begin position="206"/>
        <end position="225"/>
    </location>
</feature>
<feature type="transmembrane region" description="Helical" evidence="6">
    <location>
        <begin position="258"/>
        <end position="279"/>
    </location>
</feature>
<keyword evidence="3 6" id="KW-0812">Transmembrane</keyword>
<name>A0ABT3CNS9_9BACT</name>
<evidence type="ECO:0000313" key="8">
    <source>
        <dbReference type="EMBL" id="MCV9385216.1"/>
    </source>
</evidence>
<dbReference type="PANTHER" id="PTHR33406:SF12">
    <property type="entry name" value="BLR2997 PROTEIN"/>
    <property type="match status" value="1"/>
</dbReference>
<keyword evidence="9" id="KW-1185">Reference proteome</keyword>
<evidence type="ECO:0000256" key="3">
    <source>
        <dbReference type="ARBA" id="ARBA00022692"/>
    </source>
</evidence>
<organism evidence="8 9">
    <name type="scientific">Reichenbachiella ulvae</name>
    <dbReference type="NCBI Taxonomy" id="2980104"/>
    <lineage>
        <taxon>Bacteria</taxon>
        <taxon>Pseudomonadati</taxon>
        <taxon>Bacteroidota</taxon>
        <taxon>Cytophagia</taxon>
        <taxon>Cytophagales</taxon>
        <taxon>Reichenbachiellaceae</taxon>
        <taxon>Reichenbachiella</taxon>
    </lineage>
</organism>
<keyword evidence="4 6" id="KW-1133">Transmembrane helix</keyword>
<feature type="transmembrane region" description="Helical" evidence="6">
    <location>
        <begin position="334"/>
        <end position="358"/>
    </location>
</feature>
<dbReference type="Proteomes" id="UP001300692">
    <property type="component" value="Unassembled WGS sequence"/>
</dbReference>
<protein>
    <submittedName>
        <fullName evidence="8">MMPL family transporter</fullName>
    </submittedName>
</protein>
<feature type="transmembrane region" description="Helical" evidence="6">
    <location>
        <begin position="299"/>
        <end position="322"/>
    </location>
</feature>
<accession>A0ABT3CNS9</accession>
<feature type="transmembrane region" description="Helical" evidence="6">
    <location>
        <begin position="7"/>
        <end position="26"/>
    </location>
</feature>
<feature type="domain" description="SSD" evidence="7">
    <location>
        <begin position="227"/>
        <end position="357"/>
    </location>
</feature>
<evidence type="ECO:0000313" key="9">
    <source>
        <dbReference type="Proteomes" id="UP001300692"/>
    </source>
</evidence>
<reference evidence="8 9" key="1">
    <citation type="submission" date="2022-10" db="EMBL/GenBank/DDBJ databases">
        <title>Comparative genomics and taxonomic characterization of three novel marine species of genus Reichenbachiella exhibiting antioxidant and polysaccharide degradation activities.</title>
        <authorList>
            <person name="Muhammad N."/>
            <person name="Lee Y.-J."/>
            <person name="Ko J."/>
            <person name="Kim S.-G."/>
        </authorList>
    </citation>
    <scope>NUCLEOTIDE SEQUENCE [LARGE SCALE GENOMIC DNA]</scope>
    <source>
        <strain evidence="8 9">ABR2-5</strain>
    </source>
</reference>
<feature type="transmembrane region" description="Helical" evidence="6">
    <location>
        <begin position="232"/>
        <end position="252"/>
    </location>
</feature>
<dbReference type="InterPro" id="IPR004869">
    <property type="entry name" value="MMPL_dom"/>
</dbReference>
<evidence type="ECO:0000256" key="4">
    <source>
        <dbReference type="ARBA" id="ARBA00022989"/>
    </source>
</evidence>
<dbReference type="Pfam" id="PF03176">
    <property type="entry name" value="MMPL"/>
    <property type="match status" value="2"/>
</dbReference>
<comment type="subcellular location">
    <subcellularLocation>
        <location evidence="1">Cell membrane</location>
        <topology evidence="1">Multi-pass membrane protein</topology>
    </subcellularLocation>
</comment>
<keyword evidence="5 6" id="KW-0472">Membrane</keyword>
<feature type="transmembrane region" description="Helical" evidence="6">
    <location>
        <begin position="590"/>
        <end position="609"/>
    </location>
</feature>
<dbReference type="Gene3D" id="1.20.1640.10">
    <property type="entry name" value="Multidrug efflux transporter AcrB transmembrane domain"/>
    <property type="match status" value="2"/>
</dbReference>
<sequence length="751" mass="84901">MINKKSSILSLVITFVVMGIMGMQLFDLKFNNDLDAFFPLDDPDLIYYKSYTEKFGHDNDYILVAFENQAGIFQQDFLLRQDSVAEQLEDIEGVEQIISLVNLKKLVKGPMGYLEIPYLHLDDPAQLEKDSLKIIKEPHVWSQFIAEDYSSTKLIIMHRKFENKKLADGFVSEIHRVLSQYQFDKVRLAGRPIGERAYVWAVQQDFTFFLIFSGITILIMLIIFIRKPSMVAAALLISLLSVALTLSFMTLVGKEIDILSTLIPSILLVVSMSDIIHLFSHAKEEYNAGTPMQTAVNRAVGKVGFATLLTSLTTAVGFITLISIRVQPIIDLGIYSAIGILFAFVLTYALFPQLMYLIHPNLGRKKSNKLIKKILDTLYHWVLRKQKLIIWSFIIGFLVVLYGISRLEINAYLIDDLPKNDPVRADFKYFDSEYGGTKPFTMTIWMADSSDIYNPRAIAMIDSIETLAHEMLNANNLVSPATLVKSIHQMQHSGLASAYQLPGNDRDWDQALRTIKKGKVEQRFFKVTDGYLAQISGFSRDQGSKDATERTEKLRTVLNQWLNEDSPLRYRITGSQLLIEKSHATLSMNLMKGLFGAVIIVSIIAGYMFRSWRMILITLIPNLFPIMAIAAVMGLFGIPINLGTSIIFAISFGIVVDDTIHFLSKMREERIAGRTMIYAIKRTLFATGEPIIITTIILTSGFAIFCFSQFAATFHTGLFVSVSFIVALIADLTLLPVLILYFLPRKVLRRK</sequence>